<reference evidence="5" key="1">
    <citation type="submission" date="2018-05" db="EMBL/GenBank/DDBJ databases">
        <authorList>
            <person name="Lanie J.A."/>
            <person name="Ng W.-L."/>
            <person name="Kazmierczak K.M."/>
            <person name="Andrzejewski T.M."/>
            <person name="Davidsen T.M."/>
            <person name="Wayne K.J."/>
            <person name="Tettelin H."/>
            <person name="Glass J.I."/>
            <person name="Rusch D."/>
            <person name="Podicherti R."/>
            <person name="Tsui H.-C.T."/>
            <person name="Winkler M.E."/>
        </authorList>
    </citation>
    <scope>NUCLEOTIDE SEQUENCE</scope>
</reference>
<dbReference type="PROSITE" id="PS51007">
    <property type="entry name" value="CYTC"/>
    <property type="match status" value="1"/>
</dbReference>
<accession>A0A381VCA3</accession>
<evidence type="ECO:0000256" key="1">
    <source>
        <dbReference type="ARBA" id="ARBA00022617"/>
    </source>
</evidence>
<evidence type="ECO:0000256" key="2">
    <source>
        <dbReference type="ARBA" id="ARBA00022723"/>
    </source>
</evidence>
<keyword evidence="1" id="KW-0349">Heme</keyword>
<dbReference type="GO" id="GO:0009055">
    <property type="term" value="F:electron transfer activity"/>
    <property type="evidence" value="ECO:0007669"/>
    <property type="project" value="InterPro"/>
</dbReference>
<dbReference type="InterPro" id="IPR009056">
    <property type="entry name" value="Cyt_c-like_dom"/>
</dbReference>
<keyword evidence="2" id="KW-0479">Metal-binding</keyword>
<keyword evidence="3" id="KW-0408">Iron</keyword>
<dbReference type="SUPFAM" id="SSF46626">
    <property type="entry name" value="Cytochrome c"/>
    <property type="match status" value="1"/>
</dbReference>
<proteinExistence type="predicted"/>
<evidence type="ECO:0000256" key="3">
    <source>
        <dbReference type="ARBA" id="ARBA00023004"/>
    </source>
</evidence>
<gene>
    <name evidence="5" type="ORF">METZ01_LOCUS90853</name>
</gene>
<dbReference type="EMBL" id="UINC01008443">
    <property type="protein sequence ID" value="SVA37999.1"/>
    <property type="molecule type" value="Genomic_DNA"/>
</dbReference>
<protein>
    <recommendedName>
        <fullName evidence="4">Cytochrome c domain-containing protein</fullName>
    </recommendedName>
</protein>
<dbReference type="InterPro" id="IPR036909">
    <property type="entry name" value="Cyt_c-like_dom_sf"/>
</dbReference>
<feature type="domain" description="Cytochrome c" evidence="4">
    <location>
        <begin position="114"/>
        <end position="224"/>
    </location>
</feature>
<dbReference type="PROSITE" id="PS51257">
    <property type="entry name" value="PROKAR_LIPOPROTEIN"/>
    <property type="match status" value="1"/>
</dbReference>
<dbReference type="Gene3D" id="1.10.760.10">
    <property type="entry name" value="Cytochrome c-like domain"/>
    <property type="match status" value="1"/>
</dbReference>
<sequence>MVLVQFKIRISGLLLAILVSLLFVVVTSGCYDSKTGRVEFGGAINFELPAFPETGSHAVLVFSEMHYSDSYRVQEVPRLLPPEGSVPVTGGEVKILDIDELMDLDIPRKFETSYDDSNAQRVYSVNCQVCHGIKLDGSGPITTLSSARNDGSLAYDGAKPVNLNSDRVRELADGEIFGYITWGGRPGLAAAARDKSSSAIMPQFGKLLTEQERWHLVQYLRQRIGSK</sequence>
<organism evidence="5">
    <name type="scientific">marine metagenome</name>
    <dbReference type="NCBI Taxonomy" id="408172"/>
    <lineage>
        <taxon>unclassified sequences</taxon>
        <taxon>metagenomes</taxon>
        <taxon>ecological metagenomes</taxon>
    </lineage>
</organism>
<evidence type="ECO:0000313" key="5">
    <source>
        <dbReference type="EMBL" id="SVA37999.1"/>
    </source>
</evidence>
<evidence type="ECO:0000259" key="4">
    <source>
        <dbReference type="PROSITE" id="PS51007"/>
    </source>
</evidence>
<name>A0A381VCA3_9ZZZZ</name>
<dbReference type="GO" id="GO:0046872">
    <property type="term" value="F:metal ion binding"/>
    <property type="evidence" value="ECO:0007669"/>
    <property type="project" value="UniProtKB-KW"/>
</dbReference>
<dbReference type="Pfam" id="PF13442">
    <property type="entry name" value="Cytochrome_CBB3"/>
    <property type="match status" value="1"/>
</dbReference>
<dbReference type="AlphaFoldDB" id="A0A381VCA3"/>
<dbReference type="GO" id="GO:0020037">
    <property type="term" value="F:heme binding"/>
    <property type="evidence" value="ECO:0007669"/>
    <property type="project" value="InterPro"/>
</dbReference>